<evidence type="ECO:0000313" key="2">
    <source>
        <dbReference type="Proteomes" id="UP000643810"/>
    </source>
</evidence>
<dbReference type="EMBL" id="JACOPG010000001">
    <property type="protein sequence ID" value="MBC5685356.1"/>
    <property type="molecule type" value="Genomic_DNA"/>
</dbReference>
<gene>
    <name evidence="1" type="ORF">H8R94_01780</name>
</gene>
<sequence length="359" mass="41031">MTKGEFYQTIEQFITGMLPEQFANYTPELVSGINQTGEYTGLVLRTEEENIAPVINLDEMYEKYGLYEELEMLMAVANDVTEIYESEDKIRVENMRQDAIRVRDDYEYAKGKLFLSMASMPRKESNLSDLHKQVGDLQVQVRIMIGQMWTQNEAVNASIVVNEELLKNWEKGFDEVYEEATKNMSKILPTVIEPMDQLLKEMSPAVNMDFENDIPLLVVRNQSQNHGAANLFLPGIMDELADRVGGSYLIIPSSVHEVLILPPSMMEDGLNKDMVTDVEKMIQEINETFVSPEDRLSDHAYYYDAERKEISIASEALLHIDHALSTTQKKMDVENQTPQVMVDEVAKNIIEDVIHPNFS</sequence>
<keyword evidence="2" id="KW-1185">Reference proteome</keyword>
<protein>
    <submittedName>
        <fullName evidence="1">Uncharacterized protein</fullName>
    </submittedName>
</protein>
<proteinExistence type="predicted"/>
<dbReference type="RefSeq" id="WP_186853701.1">
    <property type="nucleotide sequence ID" value="NZ_JACOPG010000001.1"/>
</dbReference>
<name>A0ABR7GEW2_9FIRM</name>
<organism evidence="1 2">
    <name type="scientific">Roseburia lenta</name>
    <dbReference type="NCBI Taxonomy" id="2763061"/>
    <lineage>
        <taxon>Bacteria</taxon>
        <taxon>Bacillati</taxon>
        <taxon>Bacillota</taxon>
        <taxon>Clostridia</taxon>
        <taxon>Lachnospirales</taxon>
        <taxon>Lachnospiraceae</taxon>
        <taxon>Roseburia</taxon>
    </lineage>
</organism>
<dbReference type="Proteomes" id="UP000643810">
    <property type="component" value="Unassembled WGS sequence"/>
</dbReference>
<reference evidence="1 2" key="1">
    <citation type="submission" date="2020-08" db="EMBL/GenBank/DDBJ databases">
        <title>Genome public.</title>
        <authorList>
            <person name="Liu C."/>
            <person name="Sun Q."/>
        </authorList>
    </citation>
    <scope>NUCLEOTIDE SEQUENCE [LARGE SCALE GENOMIC DNA]</scope>
    <source>
        <strain evidence="1 2">NSJ-9</strain>
    </source>
</reference>
<accession>A0ABR7GEW2</accession>
<dbReference type="Pfam" id="PF18941">
    <property type="entry name" value="DUF5688"/>
    <property type="match status" value="1"/>
</dbReference>
<comment type="caution">
    <text evidence="1">The sequence shown here is derived from an EMBL/GenBank/DDBJ whole genome shotgun (WGS) entry which is preliminary data.</text>
</comment>
<evidence type="ECO:0000313" key="1">
    <source>
        <dbReference type="EMBL" id="MBC5685356.1"/>
    </source>
</evidence>
<dbReference type="InterPro" id="IPR043743">
    <property type="entry name" value="DUF5688"/>
</dbReference>